<evidence type="ECO:0000313" key="1">
    <source>
        <dbReference type="EMBL" id="CAB3726054.1"/>
    </source>
</evidence>
<reference evidence="2 3" key="1">
    <citation type="submission" date="2018-01" db="EMBL/GenBank/DDBJ databases">
        <title>Whole genome analyses suggest that Burkholderia sensu lato contains two further novel genera in the rhizoxinica-symbiotica group Mycetohabitans gen. nov., and Trinickia gen. nov.: implications for the evolution of diazotrophy and nodulation in the Burkholderiaceae.</title>
        <authorList>
            <person name="Estrada-de los Santos P."/>
            <person name="Palmer M."/>
            <person name="Chavez-Ramirez B."/>
            <person name="Beukes C."/>
            <person name="Steenkamp E.T."/>
            <person name="Hirsch A.M."/>
            <person name="Manyaka P."/>
            <person name="Maluk M."/>
            <person name="Lafos M."/>
            <person name="Crook M."/>
            <person name="Gross E."/>
            <person name="Simon M.F."/>
            <person name="Bueno dos Reis Junior F."/>
            <person name="Poole P.S."/>
            <person name="Venter S.N."/>
            <person name="James E.K."/>
        </authorList>
    </citation>
    <scope>NUCLEOTIDE SEQUENCE [LARGE SCALE GENOMIC DNA]</scope>
    <source>
        <strain evidence="2 3">WSM 3937</strain>
    </source>
</reference>
<accession>A0A2N7VU46</accession>
<dbReference type="Proteomes" id="UP000235659">
    <property type="component" value="Unassembled WGS sequence"/>
</dbReference>
<dbReference type="AlphaFoldDB" id="A0A2N7VU46"/>
<dbReference type="Proteomes" id="UP000494205">
    <property type="component" value="Unassembled WGS sequence"/>
</dbReference>
<dbReference type="EMBL" id="PNXY01000052">
    <property type="protein sequence ID" value="PMS20675.1"/>
    <property type="molecule type" value="Genomic_DNA"/>
</dbReference>
<sequence length="62" mass="7063">MNVNSTAPYWQFQFRNSRSGWLVIVGTFAVRRELAQAACAESLREGWEFVRDVTPEQACNPA</sequence>
<proteinExistence type="predicted"/>
<evidence type="ECO:0000313" key="3">
    <source>
        <dbReference type="Proteomes" id="UP000235659"/>
    </source>
</evidence>
<dbReference type="EMBL" id="CADIJZ010000023">
    <property type="protein sequence ID" value="CAB3726054.1"/>
    <property type="molecule type" value="Genomic_DNA"/>
</dbReference>
<name>A0A2N7VU46_9BURK</name>
<keyword evidence="3" id="KW-1185">Reference proteome</keyword>
<gene>
    <name evidence="2" type="ORF">C0Z16_34400</name>
    <name evidence="1" type="ORF">LMG27174_05375</name>
</gene>
<evidence type="ECO:0000313" key="4">
    <source>
        <dbReference type="Proteomes" id="UP000494205"/>
    </source>
</evidence>
<reference evidence="1 4" key="2">
    <citation type="submission" date="2020-04" db="EMBL/GenBank/DDBJ databases">
        <authorList>
            <person name="De Canck E."/>
        </authorList>
    </citation>
    <scope>NUCLEOTIDE SEQUENCE [LARGE SCALE GENOMIC DNA]</scope>
    <source>
        <strain evidence="1 4">LMG 27174</strain>
    </source>
</reference>
<evidence type="ECO:0000313" key="2">
    <source>
        <dbReference type="EMBL" id="PMS20675.1"/>
    </source>
</evidence>
<organism evidence="1 4">
    <name type="scientific">Paraburkholderia rhynchosiae</name>
    <dbReference type="NCBI Taxonomy" id="487049"/>
    <lineage>
        <taxon>Bacteria</taxon>
        <taxon>Pseudomonadati</taxon>
        <taxon>Pseudomonadota</taxon>
        <taxon>Betaproteobacteria</taxon>
        <taxon>Burkholderiales</taxon>
        <taxon>Burkholderiaceae</taxon>
        <taxon>Paraburkholderia</taxon>
    </lineage>
</organism>
<protein>
    <submittedName>
        <fullName evidence="1">Uncharacterized protein</fullName>
    </submittedName>
</protein>